<protein>
    <submittedName>
        <fullName evidence="1">Uncharacterized protein</fullName>
    </submittedName>
</protein>
<dbReference type="AlphaFoldDB" id="A0A848B1W9"/>
<name>A0A848B1W9_9FIRM</name>
<organism evidence="1 2">
    <name type="scientific">Selenomonas bovis</name>
    <dbReference type="NCBI Taxonomy" id="416586"/>
    <lineage>
        <taxon>Bacteria</taxon>
        <taxon>Bacillati</taxon>
        <taxon>Bacillota</taxon>
        <taxon>Negativicutes</taxon>
        <taxon>Selenomonadales</taxon>
        <taxon>Selenomonadaceae</taxon>
        <taxon>Selenomonas</taxon>
    </lineage>
</organism>
<comment type="caution">
    <text evidence="1">The sequence shown here is derived from an EMBL/GenBank/DDBJ whole genome shotgun (WGS) entry which is preliminary data.</text>
</comment>
<dbReference type="RefSeq" id="WP_019542432.1">
    <property type="nucleotide sequence ID" value="NZ_JABAFA010000002.1"/>
</dbReference>
<gene>
    <name evidence="1" type="ORF">HF878_01685</name>
</gene>
<evidence type="ECO:0000313" key="1">
    <source>
        <dbReference type="EMBL" id="NMD98200.1"/>
    </source>
</evidence>
<reference evidence="1 2" key="1">
    <citation type="submission" date="2020-04" db="EMBL/GenBank/DDBJ databases">
        <authorList>
            <person name="Hitch T.C.A."/>
            <person name="Wylensek D."/>
            <person name="Clavel T."/>
        </authorList>
    </citation>
    <scope>NUCLEOTIDE SEQUENCE [LARGE SCALE GENOMIC DNA]</scope>
    <source>
        <strain evidence="1 2">PG-130-P53-12</strain>
    </source>
</reference>
<evidence type="ECO:0000313" key="2">
    <source>
        <dbReference type="Proteomes" id="UP000543804"/>
    </source>
</evidence>
<keyword evidence="2" id="KW-1185">Reference proteome</keyword>
<sequence>MDMPASWQQALAKIDIAKVEQAVKDYGPAIQVVRDTWDRATLEEIADGKLFVSDEMMNDAIAKSLADAGDTAPVKGLRLQSLANGRLKITADTRKVGPVELTGTIEDFVHDGDKSYMKFRVREKNIPQHGLMSWVFSRISLSMAERMVGHLEMPEDLPVKIKHNTIFVDYSDVLAASRLGQTEVRGHRLLDMVEIKSATPQEGGILFETRLDVPDDVKASLLELVK</sequence>
<dbReference type="EMBL" id="JABAFA010000002">
    <property type="protein sequence ID" value="NMD98200.1"/>
    <property type="molecule type" value="Genomic_DNA"/>
</dbReference>
<dbReference type="Proteomes" id="UP000543804">
    <property type="component" value="Unassembled WGS sequence"/>
</dbReference>
<accession>A0A848B1W9</accession>
<proteinExistence type="predicted"/>